<reference evidence="1" key="1">
    <citation type="journal article" date="2022" name="Microbiol. Resour. Announc.">
        <title>Genome Sequence of Cupriavidus campinensis Strain G5, a Member of a Bacterial Consortium Capable of Polyethylene Degradation.</title>
        <authorList>
            <person name="Schneider B."/>
            <person name="Pfeiffer F."/>
            <person name="Dyall-Smith M."/>
            <person name="Kunte H.J."/>
        </authorList>
    </citation>
    <scope>NUCLEOTIDE SEQUENCE</scope>
    <source>
        <strain evidence="1">G5</strain>
    </source>
</reference>
<sequence>MYKSLFSLLLVVVVEVISAVVTCLKDHLTRHMYADGRDGFDDDQAFV</sequence>
<proteinExistence type="predicted"/>
<protein>
    <submittedName>
        <fullName evidence="1">Uncharacterized protein</fullName>
    </submittedName>
</protein>
<dbReference type="KEGG" id="ccam:M5D45_04205"/>
<organism evidence="1 2">
    <name type="scientific">Cupriavidus campinensis</name>
    <dbReference type="NCBI Taxonomy" id="151783"/>
    <lineage>
        <taxon>Bacteria</taxon>
        <taxon>Pseudomonadati</taxon>
        <taxon>Pseudomonadota</taxon>
        <taxon>Betaproteobacteria</taxon>
        <taxon>Burkholderiales</taxon>
        <taxon>Burkholderiaceae</taxon>
        <taxon>Cupriavidus</taxon>
    </lineage>
</organism>
<accession>A0AAE9I1W2</accession>
<dbReference type="EMBL" id="CP097330">
    <property type="protein sequence ID" value="URF05048.1"/>
    <property type="molecule type" value="Genomic_DNA"/>
</dbReference>
<evidence type="ECO:0000313" key="1">
    <source>
        <dbReference type="EMBL" id="URF05048.1"/>
    </source>
</evidence>
<gene>
    <name evidence="1" type="ORF">M5D45_04205</name>
</gene>
<dbReference type="Proteomes" id="UP001056132">
    <property type="component" value="Chromosome 1"/>
</dbReference>
<name>A0AAE9I1W2_9BURK</name>
<dbReference type="RefSeq" id="WP_250025122.1">
    <property type="nucleotide sequence ID" value="NZ_CP097330.1"/>
</dbReference>
<dbReference type="AlphaFoldDB" id="A0AAE9I1W2"/>
<reference evidence="1" key="2">
    <citation type="submission" date="2022-05" db="EMBL/GenBank/DDBJ databases">
        <authorList>
            <person name="Kunte H.-J."/>
        </authorList>
    </citation>
    <scope>NUCLEOTIDE SEQUENCE</scope>
    <source>
        <strain evidence="1">G5</strain>
    </source>
</reference>
<evidence type="ECO:0000313" key="2">
    <source>
        <dbReference type="Proteomes" id="UP001056132"/>
    </source>
</evidence>